<proteinExistence type="predicted"/>
<organism evidence="7 8">
    <name type="scientific">Byssochlamys spectabilis (strain No. 5 / NBRC 109023)</name>
    <name type="common">Paecilomyces variotii</name>
    <dbReference type="NCBI Taxonomy" id="1356009"/>
    <lineage>
        <taxon>Eukaryota</taxon>
        <taxon>Fungi</taxon>
        <taxon>Dikarya</taxon>
        <taxon>Ascomycota</taxon>
        <taxon>Pezizomycotina</taxon>
        <taxon>Eurotiomycetes</taxon>
        <taxon>Eurotiomycetidae</taxon>
        <taxon>Eurotiales</taxon>
        <taxon>Thermoascaceae</taxon>
        <taxon>Paecilomyces</taxon>
    </lineage>
</organism>
<evidence type="ECO:0000256" key="1">
    <source>
        <dbReference type="ARBA" id="ARBA00022723"/>
    </source>
</evidence>
<dbReference type="SMART" id="SM00154">
    <property type="entry name" value="ZnF_AN1"/>
    <property type="match status" value="1"/>
</dbReference>
<keyword evidence="1" id="KW-0479">Metal-binding</keyword>
<keyword evidence="3" id="KW-0862">Zinc</keyword>
<keyword evidence="2 4" id="KW-0863">Zinc-finger</keyword>
<dbReference type="HOGENOM" id="CLU_2037712_0_0_1"/>
<evidence type="ECO:0000256" key="5">
    <source>
        <dbReference type="SAM" id="MobiDB-lite"/>
    </source>
</evidence>
<dbReference type="OrthoDB" id="428577at2759"/>
<protein>
    <recommendedName>
        <fullName evidence="6">AN1-type domain-containing protein</fullName>
    </recommendedName>
</protein>
<evidence type="ECO:0000256" key="4">
    <source>
        <dbReference type="PROSITE-ProRule" id="PRU00449"/>
    </source>
</evidence>
<dbReference type="GO" id="GO:0008270">
    <property type="term" value="F:zinc ion binding"/>
    <property type="evidence" value="ECO:0007669"/>
    <property type="project" value="UniProtKB-KW"/>
</dbReference>
<dbReference type="SUPFAM" id="SSF118310">
    <property type="entry name" value="AN1-like Zinc finger"/>
    <property type="match status" value="1"/>
</dbReference>
<dbReference type="InterPro" id="IPR035896">
    <property type="entry name" value="AN1-like_Znf"/>
</dbReference>
<evidence type="ECO:0000259" key="6">
    <source>
        <dbReference type="PROSITE" id="PS51039"/>
    </source>
</evidence>
<dbReference type="AlphaFoldDB" id="V5FZG8"/>
<dbReference type="Pfam" id="PF01428">
    <property type="entry name" value="zf-AN1"/>
    <property type="match status" value="1"/>
</dbReference>
<dbReference type="Proteomes" id="UP000018001">
    <property type="component" value="Unassembled WGS sequence"/>
</dbReference>
<name>V5FZG8_BYSSN</name>
<sequence length="121" mass="13471">MAPRKPRCNFKECKEPAQRIIGDCGFCNGHFCQKHRMLESHLCTGLEDCKRESHARNADKLNSERTTVIKGLFSATRKTYPGPAVWLGPRAADVTEAADQQARIRHESSEPSATDISNAES</sequence>
<gene>
    <name evidence="7" type="ORF">PVAR5_3785</name>
</gene>
<keyword evidence="8" id="KW-1185">Reference proteome</keyword>
<evidence type="ECO:0000256" key="2">
    <source>
        <dbReference type="ARBA" id="ARBA00022771"/>
    </source>
</evidence>
<comment type="caution">
    <text evidence="7">The sequence shown here is derived from an EMBL/GenBank/DDBJ whole genome shotgun (WGS) entry which is preliminary data.</text>
</comment>
<dbReference type="Gene3D" id="4.10.1110.10">
    <property type="entry name" value="AN1-like Zinc finger"/>
    <property type="match status" value="1"/>
</dbReference>
<dbReference type="InParanoid" id="V5FZG8"/>
<dbReference type="InterPro" id="IPR000058">
    <property type="entry name" value="Znf_AN1"/>
</dbReference>
<feature type="domain" description="AN1-type" evidence="6">
    <location>
        <begin position="2"/>
        <end position="51"/>
    </location>
</feature>
<dbReference type="eggNOG" id="ENOG502SA79">
    <property type="taxonomic scope" value="Eukaryota"/>
</dbReference>
<evidence type="ECO:0000256" key="3">
    <source>
        <dbReference type="ARBA" id="ARBA00022833"/>
    </source>
</evidence>
<reference evidence="8" key="1">
    <citation type="journal article" date="2014" name="Genome Announc.">
        <title>Draft genome sequence of the formaldehyde-resistant fungus Byssochlamys spectabilis No. 5 (anamorph Paecilomyces variotii No. 5) (NBRC109023).</title>
        <authorList>
            <person name="Oka T."/>
            <person name="Ekino K."/>
            <person name="Fukuda K."/>
            <person name="Nomura Y."/>
        </authorList>
    </citation>
    <scope>NUCLEOTIDE SEQUENCE [LARGE SCALE GENOMIC DNA]</scope>
    <source>
        <strain evidence="8">No. 5 / NBRC 109023</strain>
    </source>
</reference>
<accession>V5FZG8</accession>
<feature type="region of interest" description="Disordered" evidence="5">
    <location>
        <begin position="97"/>
        <end position="121"/>
    </location>
</feature>
<evidence type="ECO:0000313" key="8">
    <source>
        <dbReference type="Proteomes" id="UP000018001"/>
    </source>
</evidence>
<dbReference type="EMBL" id="BAUL01000116">
    <property type="protein sequence ID" value="GAD95146.1"/>
    <property type="molecule type" value="Genomic_DNA"/>
</dbReference>
<feature type="compositionally biased region" description="Polar residues" evidence="5">
    <location>
        <begin position="110"/>
        <end position="121"/>
    </location>
</feature>
<evidence type="ECO:0000313" key="7">
    <source>
        <dbReference type="EMBL" id="GAD95146.1"/>
    </source>
</evidence>
<dbReference type="PROSITE" id="PS51039">
    <property type="entry name" value="ZF_AN1"/>
    <property type="match status" value="1"/>
</dbReference>